<dbReference type="SUPFAM" id="SSF111369">
    <property type="entry name" value="HlyD-like secretion proteins"/>
    <property type="match status" value="1"/>
</dbReference>
<accession>A0ABW6ZHY4</accession>
<comment type="similarity">
    <text evidence="2">Belongs to the membrane fusion protein (MFP) (TC 8.A.1) family.</text>
</comment>
<evidence type="ECO:0000256" key="2">
    <source>
        <dbReference type="ARBA" id="ARBA00009477"/>
    </source>
</evidence>
<gene>
    <name evidence="10" type="ORF">V5F30_14440</name>
</gene>
<dbReference type="EMBL" id="JBAFUR010000003">
    <property type="protein sequence ID" value="MFG1253404.1"/>
    <property type="molecule type" value="Genomic_DNA"/>
</dbReference>
<feature type="region of interest" description="Disordered" evidence="4">
    <location>
        <begin position="35"/>
        <end position="54"/>
    </location>
</feature>
<dbReference type="PANTHER" id="PTHR30158">
    <property type="entry name" value="ACRA/E-RELATED COMPONENT OF DRUG EFFLUX TRANSPORTER"/>
    <property type="match status" value="1"/>
</dbReference>
<comment type="subcellular location">
    <subcellularLocation>
        <location evidence="1">Cell envelope</location>
    </subcellularLocation>
</comment>
<feature type="domain" description="Multidrug resistance protein MdtA-like barrel-sandwich hybrid" evidence="7">
    <location>
        <begin position="73"/>
        <end position="211"/>
    </location>
</feature>
<reference evidence="10 11" key="1">
    <citation type="submission" date="2024-02" db="EMBL/GenBank/DDBJ databases">
        <title>Expansion and revision of Xanthobacter and proposal of Roseixanthobacter gen. nov.</title>
        <authorList>
            <person name="Soltysiak M.P.M."/>
            <person name="Jalihal A."/>
            <person name="Ory A."/>
            <person name="Chrisophersen C."/>
            <person name="Lee A.D."/>
            <person name="Boulton J."/>
            <person name="Springer M."/>
        </authorList>
    </citation>
    <scope>NUCLEOTIDE SEQUENCE [LARGE SCALE GENOMIC DNA]</scope>
    <source>
        <strain evidence="10 11">CB5</strain>
    </source>
</reference>
<evidence type="ECO:0000256" key="4">
    <source>
        <dbReference type="SAM" id="MobiDB-lite"/>
    </source>
</evidence>
<evidence type="ECO:0000256" key="5">
    <source>
        <dbReference type="SAM" id="SignalP"/>
    </source>
</evidence>
<dbReference type="InterPro" id="IPR058625">
    <property type="entry name" value="MdtA-like_BSH"/>
</dbReference>
<evidence type="ECO:0000313" key="11">
    <source>
        <dbReference type="Proteomes" id="UP001604043"/>
    </source>
</evidence>
<dbReference type="Proteomes" id="UP001604043">
    <property type="component" value="Unassembled WGS sequence"/>
</dbReference>
<evidence type="ECO:0000256" key="1">
    <source>
        <dbReference type="ARBA" id="ARBA00004196"/>
    </source>
</evidence>
<organism evidence="10 11">
    <name type="scientific">Xanthobacter aminoxidans</name>
    <dbReference type="NCBI Taxonomy" id="186280"/>
    <lineage>
        <taxon>Bacteria</taxon>
        <taxon>Pseudomonadati</taxon>
        <taxon>Pseudomonadota</taxon>
        <taxon>Alphaproteobacteria</taxon>
        <taxon>Hyphomicrobiales</taxon>
        <taxon>Xanthobacteraceae</taxon>
        <taxon>Xanthobacter</taxon>
    </lineage>
</organism>
<dbReference type="NCBIfam" id="TIGR01730">
    <property type="entry name" value="RND_mfp"/>
    <property type="match status" value="1"/>
</dbReference>
<comment type="caution">
    <text evidence="10">The sequence shown here is derived from an EMBL/GenBank/DDBJ whole genome shotgun (WGS) entry which is preliminary data.</text>
</comment>
<feature type="domain" description="Multidrug resistance protein MdtA-like C-terminal permuted SH3" evidence="9">
    <location>
        <begin position="314"/>
        <end position="374"/>
    </location>
</feature>
<dbReference type="PROSITE" id="PS51257">
    <property type="entry name" value="PROKAR_LIPOPROTEIN"/>
    <property type="match status" value="1"/>
</dbReference>
<dbReference type="PANTHER" id="PTHR30158:SF10">
    <property type="entry name" value="CATION EFFLUX PUMP"/>
    <property type="match status" value="1"/>
</dbReference>
<feature type="chain" id="PRO_5047188401" evidence="5">
    <location>
        <begin position="31"/>
        <end position="408"/>
    </location>
</feature>
<evidence type="ECO:0000259" key="7">
    <source>
        <dbReference type="Pfam" id="PF25917"/>
    </source>
</evidence>
<dbReference type="InterPro" id="IPR058626">
    <property type="entry name" value="MdtA-like_b-barrel"/>
</dbReference>
<feature type="domain" description="Multidrug resistance protein MdtA-like beta-barrel" evidence="8">
    <location>
        <begin position="225"/>
        <end position="309"/>
    </location>
</feature>
<dbReference type="InterPro" id="IPR006143">
    <property type="entry name" value="RND_pump_MFP"/>
</dbReference>
<feature type="domain" description="Multidrug resistance protein MdtA-like alpha-helical hairpin" evidence="6">
    <location>
        <begin position="113"/>
        <end position="185"/>
    </location>
</feature>
<dbReference type="Gene3D" id="2.40.50.100">
    <property type="match status" value="1"/>
</dbReference>
<dbReference type="Pfam" id="PF25917">
    <property type="entry name" value="BSH_RND"/>
    <property type="match status" value="1"/>
</dbReference>
<evidence type="ECO:0000259" key="6">
    <source>
        <dbReference type="Pfam" id="PF25876"/>
    </source>
</evidence>
<name>A0ABW6ZHY4_9HYPH</name>
<evidence type="ECO:0000259" key="9">
    <source>
        <dbReference type="Pfam" id="PF25967"/>
    </source>
</evidence>
<dbReference type="InterPro" id="IPR058624">
    <property type="entry name" value="MdtA-like_HH"/>
</dbReference>
<dbReference type="Pfam" id="PF25967">
    <property type="entry name" value="RND-MFP_C"/>
    <property type="match status" value="1"/>
</dbReference>
<keyword evidence="11" id="KW-1185">Reference proteome</keyword>
<evidence type="ECO:0000259" key="8">
    <source>
        <dbReference type="Pfam" id="PF25944"/>
    </source>
</evidence>
<proteinExistence type="inferred from homology"/>
<dbReference type="Gene3D" id="1.10.287.470">
    <property type="entry name" value="Helix hairpin bin"/>
    <property type="match status" value="1"/>
</dbReference>
<dbReference type="InterPro" id="IPR058627">
    <property type="entry name" value="MdtA-like_C"/>
</dbReference>
<evidence type="ECO:0000256" key="3">
    <source>
        <dbReference type="SAM" id="Coils"/>
    </source>
</evidence>
<evidence type="ECO:0000313" key="10">
    <source>
        <dbReference type="EMBL" id="MFG1253404.1"/>
    </source>
</evidence>
<dbReference type="Gene3D" id="2.40.30.170">
    <property type="match status" value="1"/>
</dbReference>
<dbReference type="RefSeq" id="WP_394009491.1">
    <property type="nucleotide sequence ID" value="NZ_JBAFUR010000003.1"/>
</dbReference>
<feature type="coiled-coil region" evidence="3">
    <location>
        <begin position="113"/>
        <end position="140"/>
    </location>
</feature>
<protein>
    <submittedName>
        <fullName evidence="10">Efflux RND transporter periplasmic adaptor subunit</fullName>
    </submittedName>
</protein>
<keyword evidence="5" id="KW-0732">Signal</keyword>
<sequence length="408" mass="43331">MSPAPRLALPSHLVSAAAAVPVLALALALAGCGQPTAQQQGAPPPPQVTVASPTSANVTDTDEYVGRFVAIDEVNVRARVSGYLDKIGFTDGQMVKEGDVLFTIDQRPFKIAVDQAQANLAQAKANLDFTKADLERARTLLEDKTSNAISKQAFDQRTQAERTAAAIVQSQEAQVRSAQLDLGFTEVKAPVSGQIGDRRVSVGNYVTGGTGATPTLLAVIVSTDPIRFEFTIDEASLLRLTRRKGGTDFKGEPVFLKLIDDKDFVHKGKLDFLNNVVDRETGTIRGRAVFDNKDGLFRPGMFARLRLQSSDPYQALVVPDVAIGTEQVKKFVYVVGPENKVSQKFVTLGPLQGDMRVIREGLSPDDKVVVNGLMRVRPGVTVTPQVAGAAPAAGAPGAPAASSSAASK</sequence>
<keyword evidence="3" id="KW-0175">Coiled coil</keyword>
<dbReference type="Gene3D" id="2.40.420.20">
    <property type="match status" value="1"/>
</dbReference>
<feature type="signal peptide" evidence="5">
    <location>
        <begin position="1"/>
        <end position="30"/>
    </location>
</feature>
<dbReference type="Pfam" id="PF25944">
    <property type="entry name" value="Beta-barrel_RND"/>
    <property type="match status" value="1"/>
</dbReference>
<dbReference type="Pfam" id="PF25876">
    <property type="entry name" value="HH_MFP_RND"/>
    <property type="match status" value="1"/>
</dbReference>
<feature type="region of interest" description="Disordered" evidence="4">
    <location>
        <begin position="389"/>
        <end position="408"/>
    </location>
</feature>